<feature type="transmembrane region" description="Helical" evidence="2">
    <location>
        <begin position="6"/>
        <end position="28"/>
    </location>
</feature>
<name>A0ABS8DTR9_9GAMM</name>
<proteinExistence type="predicted"/>
<dbReference type="Proteomes" id="UP001319882">
    <property type="component" value="Unassembled WGS sequence"/>
</dbReference>
<dbReference type="Pfam" id="PF06295">
    <property type="entry name" value="ZapG-like"/>
    <property type="match status" value="1"/>
</dbReference>
<evidence type="ECO:0000313" key="4">
    <source>
        <dbReference type="Proteomes" id="UP001319882"/>
    </source>
</evidence>
<dbReference type="EMBL" id="WHVL01000004">
    <property type="protein sequence ID" value="MCB8889719.1"/>
    <property type="molecule type" value="Genomic_DNA"/>
</dbReference>
<reference evidence="3 4" key="1">
    <citation type="journal article" date="2021" name="Sci. Rep.">
        <title>Genome analysis of a halophilic bacterium Halomonas malpeensis YU-PRIM-29(T) reveals its exopolysaccharide and pigment producing capabilities.</title>
        <authorList>
            <person name="Athmika"/>
            <person name="Ghate S.D."/>
            <person name="Arun A.B."/>
            <person name="Rao S.S."/>
            <person name="Kumar S.T.A."/>
            <person name="Kandiyil M.K."/>
            <person name="Saptami K."/>
            <person name="Rekha P.D."/>
        </authorList>
    </citation>
    <scope>NUCLEOTIDE SEQUENCE [LARGE SCALE GENOMIC DNA]</scope>
    <source>
        <strain evidence="4">prim 29</strain>
    </source>
</reference>
<gene>
    <name evidence="3" type="ORF">GEV37_11395</name>
</gene>
<dbReference type="InterPro" id="IPR009386">
    <property type="entry name" value="ZapG-like"/>
</dbReference>
<keyword evidence="2" id="KW-1133">Transmembrane helix</keyword>
<comment type="caution">
    <text evidence="3">The sequence shown here is derived from an EMBL/GenBank/DDBJ whole genome shotgun (WGS) entry which is preliminary data.</text>
</comment>
<keyword evidence="2" id="KW-0812">Transmembrane</keyword>
<keyword evidence="2" id="KW-0472">Membrane</keyword>
<protein>
    <submittedName>
        <fullName evidence="3">DUF1043 family protein</fullName>
    </submittedName>
</protein>
<evidence type="ECO:0000256" key="2">
    <source>
        <dbReference type="SAM" id="Phobius"/>
    </source>
</evidence>
<organism evidence="3 4">
    <name type="scientific">Vreelandella malpeensis</name>
    <dbReference type="NCBI Taxonomy" id="1172368"/>
    <lineage>
        <taxon>Bacteria</taxon>
        <taxon>Pseudomonadati</taxon>
        <taxon>Pseudomonadota</taxon>
        <taxon>Gammaproteobacteria</taxon>
        <taxon>Oceanospirillales</taxon>
        <taxon>Halomonadaceae</taxon>
        <taxon>Vreelandella</taxon>
    </lineage>
</organism>
<evidence type="ECO:0000313" key="3">
    <source>
        <dbReference type="EMBL" id="MCB8889719.1"/>
    </source>
</evidence>
<dbReference type="RefSeq" id="WP_227390384.1">
    <property type="nucleotide sequence ID" value="NZ_JBHSCJ010000002.1"/>
</dbReference>
<feature type="region of interest" description="Disordered" evidence="1">
    <location>
        <begin position="77"/>
        <end position="153"/>
    </location>
</feature>
<keyword evidence="4" id="KW-1185">Reference proteome</keyword>
<sequence length="153" mass="16662">MEANSPFIYALVGLVVGFLIGLACYRLLSRGERHRASLKQTLLEREHQIAELKKAMGGHFGNVRDCLDGIRRQADELERQMQSDAGQWQLGHRPTPAQDDAPKAAASRTTPAASDAPAMPRDYADGKGGTLSEDFGLKNNAASKSDVAQPPRY</sequence>
<evidence type="ECO:0000256" key="1">
    <source>
        <dbReference type="SAM" id="MobiDB-lite"/>
    </source>
</evidence>
<accession>A0ABS8DTR9</accession>